<protein>
    <submittedName>
        <fullName evidence="4">Mitotic checkpoint protein, BUB3 family protein</fullName>
    </submittedName>
</protein>
<comment type="caution">
    <text evidence="4">The sequence shown here is derived from an EMBL/GenBank/DDBJ whole genome shotgun (WGS) entry which is preliminary data.</text>
</comment>
<dbReference type="SMART" id="SM00320">
    <property type="entry name" value="WD40"/>
    <property type="match status" value="5"/>
</dbReference>
<dbReference type="InterPro" id="IPR015943">
    <property type="entry name" value="WD40/YVTN_repeat-like_dom_sf"/>
</dbReference>
<dbReference type="KEGG" id="bbes:BESB_007000"/>
<dbReference type="EMBL" id="NWUJ01000001">
    <property type="protein sequence ID" value="PFH38359.1"/>
    <property type="molecule type" value="Genomic_DNA"/>
</dbReference>
<accession>A0A2A9MKA7</accession>
<dbReference type="Proteomes" id="UP000224006">
    <property type="component" value="Chromosome I"/>
</dbReference>
<proteinExistence type="predicted"/>
<evidence type="ECO:0000256" key="2">
    <source>
        <dbReference type="ARBA" id="ARBA00022737"/>
    </source>
</evidence>
<dbReference type="Gene3D" id="2.130.10.10">
    <property type="entry name" value="YVTN repeat-like/Quinoprotein amine dehydrogenase"/>
    <property type="match status" value="1"/>
</dbReference>
<dbReference type="STRING" id="94643.A0A2A9MKA7"/>
<evidence type="ECO:0000256" key="1">
    <source>
        <dbReference type="ARBA" id="ARBA00022574"/>
    </source>
</evidence>
<dbReference type="RefSeq" id="XP_029222368.1">
    <property type="nucleotide sequence ID" value="XM_029359455.1"/>
</dbReference>
<gene>
    <name evidence="4" type="ORF">BESB_007000</name>
</gene>
<dbReference type="SUPFAM" id="SSF50978">
    <property type="entry name" value="WD40 repeat-like"/>
    <property type="match status" value="1"/>
</dbReference>
<keyword evidence="2" id="KW-0677">Repeat</keyword>
<dbReference type="OrthoDB" id="10262475at2759"/>
<dbReference type="VEuPathDB" id="ToxoDB:BESB_007000"/>
<name>A0A2A9MKA7_BESBE</name>
<reference evidence="4 5" key="1">
    <citation type="submission" date="2017-09" db="EMBL/GenBank/DDBJ databases">
        <title>Genome sequencing of Besnoitia besnoiti strain Bb-Ger1.</title>
        <authorList>
            <person name="Schares G."/>
            <person name="Venepally P."/>
            <person name="Lorenzi H.A."/>
        </authorList>
    </citation>
    <scope>NUCLEOTIDE SEQUENCE [LARGE SCALE GENOMIC DNA]</scope>
    <source>
        <strain evidence="4 5">Bb-Ger1</strain>
    </source>
</reference>
<feature type="repeat" description="WD" evidence="3">
    <location>
        <begin position="90"/>
        <end position="131"/>
    </location>
</feature>
<feature type="repeat" description="WD" evidence="3">
    <location>
        <begin position="240"/>
        <end position="274"/>
    </location>
</feature>
<dbReference type="InterPro" id="IPR036322">
    <property type="entry name" value="WD40_repeat_dom_sf"/>
</dbReference>
<dbReference type="PANTHER" id="PTHR10971">
    <property type="entry name" value="MRNA EXPORT FACTOR AND BUB3"/>
    <property type="match status" value="1"/>
</dbReference>
<dbReference type="AlphaFoldDB" id="A0A2A9MKA7"/>
<dbReference type="Pfam" id="PF00400">
    <property type="entry name" value="WD40"/>
    <property type="match status" value="3"/>
</dbReference>
<evidence type="ECO:0000313" key="4">
    <source>
        <dbReference type="EMBL" id="PFH38359.1"/>
    </source>
</evidence>
<sequence>MSIDLRHEPRDSISSLCYGPYHAKSVLAATAWDKTLRIYDVDANEQLHKFEFEAPLLDACFLADGSKVVVGGLDKQVSICDLQTEKVVPLGSHAGAVKHCRFHALTNVVYTAGWDGVVKAWDARMPQSMPIGQGQLHGKAFAMDNSDTYLVVADSKKRTYIYDLRQGPQGLASPDFRDQILKYQIRSLRCFPNGSGFAASSIEGRVAWEYFDPNPEVQSKKYAFKCHRLKEGTGEVACPVNALSFHPRYGTFATGGSDGGVSVWDGQSKKRLWRLPAFSTSVAALAFNPSGNQLAIGISYLYEKGPMSSAPAPQIVVRFVKDEDVRPKALQA</sequence>
<dbReference type="GeneID" id="40305763"/>
<evidence type="ECO:0000256" key="3">
    <source>
        <dbReference type="PROSITE-ProRule" id="PRU00221"/>
    </source>
</evidence>
<dbReference type="InterPro" id="IPR001680">
    <property type="entry name" value="WD40_rpt"/>
</dbReference>
<organism evidence="4 5">
    <name type="scientific">Besnoitia besnoiti</name>
    <name type="common">Apicomplexan protozoan</name>
    <dbReference type="NCBI Taxonomy" id="94643"/>
    <lineage>
        <taxon>Eukaryota</taxon>
        <taxon>Sar</taxon>
        <taxon>Alveolata</taxon>
        <taxon>Apicomplexa</taxon>
        <taxon>Conoidasida</taxon>
        <taxon>Coccidia</taxon>
        <taxon>Eucoccidiorida</taxon>
        <taxon>Eimeriorina</taxon>
        <taxon>Sarcocystidae</taxon>
        <taxon>Besnoitia</taxon>
    </lineage>
</organism>
<keyword evidence="1 3" id="KW-0853">WD repeat</keyword>
<evidence type="ECO:0000313" key="5">
    <source>
        <dbReference type="Proteomes" id="UP000224006"/>
    </source>
</evidence>
<dbReference type="PROSITE" id="PS50082">
    <property type="entry name" value="WD_REPEATS_2"/>
    <property type="match status" value="2"/>
</dbReference>
<keyword evidence="5" id="KW-1185">Reference proteome</keyword>